<dbReference type="AlphaFoldDB" id="A0A0K9PWT5"/>
<protein>
    <submittedName>
        <fullName evidence="3">Stress responsive alpha-beta barrel domain protein</fullName>
    </submittedName>
</protein>
<feature type="domain" description="Stress-response A/B barrel" evidence="2">
    <location>
        <begin position="121"/>
        <end position="220"/>
    </location>
</feature>
<dbReference type="InterPro" id="IPR011008">
    <property type="entry name" value="Dimeric_a/b-barrel"/>
</dbReference>
<dbReference type="PANTHER" id="PTHR33178:SF3">
    <property type="entry name" value="STRESS-RESPONSE A_B BARREL DOMAIN-CONTAINING PROTEIN UP3"/>
    <property type="match status" value="1"/>
</dbReference>
<reference evidence="4" key="1">
    <citation type="journal article" date="2016" name="Nature">
        <title>The genome of the seagrass Zostera marina reveals angiosperm adaptation to the sea.</title>
        <authorList>
            <person name="Olsen J.L."/>
            <person name="Rouze P."/>
            <person name="Verhelst B."/>
            <person name="Lin Y.-C."/>
            <person name="Bayer T."/>
            <person name="Collen J."/>
            <person name="Dattolo E."/>
            <person name="De Paoli E."/>
            <person name="Dittami S."/>
            <person name="Maumus F."/>
            <person name="Michel G."/>
            <person name="Kersting A."/>
            <person name="Lauritano C."/>
            <person name="Lohaus R."/>
            <person name="Toepel M."/>
            <person name="Tonon T."/>
            <person name="Vanneste K."/>
            <person name="Amirebrahimi M."/>
            <person name="Brakel J."/>
            <person name="Bostroem C."/>
            <person name="Chovatia M."/>
            <person name="Grimwood J."/>
            <person name="Jenkins J.W."/>
            <person name="Jueterbock A."/>
            <person name="Mraz A."/>
            <person name="Stam W.T."/>
            <person name="Tice H."/>
            <person name="Bornberg-Bauer E."/>
            <person name="Green P.J."/>
            <person name="Pearson G.A."/>
            <person name="Procaccini G."/>
            <person name="Duarte C.M."/>
            <person name="Schmutz J."/>
            <person name="Reusch T.B.H."/>
            <person name="Van de Peer Y."/>
        </authorList>
    </citation>
    <scope>NUCLEOTIDE SEQUENCE [LARGE SCALE GENOMIC DNA]</scope>
    <source>
        <strain evidence="4">cv. Finnish</strain>
    </source>
</reference>
<gene>
    <name evidence="3" type="ORF">ZOSMA_14G01530</name>
</gene>
<evidence type="ECO:0000313" key="4">
    <source>
        <dbReference type="Proteomes" id="UP000036987"/>
    </source>
</evidence>
<dbReference type="Gene3D" id="3.30.70.100">
    <property type="match status" value="2"/>
</dbReference>
<evidence type="ECO:0000313" key="3">
    <source>
        <dbReference type="EMBL" id="KMZ73389.1"/>
    </source>
</evidence>
<dbReference type="SMART" id="SM00886">
    <property type="entry name" value="Dabb"/>
    <property type="match status" value="2"/>
</dbReference>
<evidence type="ECO:0000259" key="2">
    <source>
        <dbReference type="PROSITE" id="PS51502"/>
    </source>
</evidence>
<keyword evidence="4" id="KW-1185">Reference proteome</keyword>
<feature type="domain" description="Stress-response A/B barrel" evidence="2">
    <location>
        <begin position="11"/>
        <end position="105"/>
    </location>
</feature>
<name>A0A0K9PWT5_ZOSMR</name>
<accession>A0A0K9PWT5</accession>
<dbReference type="OMA" id="FRWIDEV"/>
<organism evidence="3 4">
    <name type="scientific">Zostera marina</name>
    <name type="common">Eelgrass</name>
    <dbReference type="NCBI Taxonomy" id="29655"/>
    <lineage>
        <taxon>Eukaryota</taxon>
        <taxon>Viridiplantae</taxon>
        <taxon>Streptophyta</taxon>
        <taxon>Embryophyta</taxon>
        <taxon>Tracheophyta</taxon>
        <taxon>Spermatophyta</taxon>
        <taxon>Magnoliopsida</taxon>
        <taxon>Liliopsida</taxon>
        <taxon>Zosteraceae</taxon>
        <taxon>Zostera</taxon>
    </lineage>
</organism>
<comment type="subunit">
    <text evidence="1">Homodimer.</text>
</comment>
<dbReference type="Pfam" id="PF07876">
    <property type="entry name" value="Dabb"/>
    <property type="match status" value="2"/>
</dbReference>
<dbReference type="EMBL" id="LFYR01000585">
    <property type="protein sequence ID" value="KMZ73389.1"/>
    <property type="molecule type" value="Genomic_DNA"/>
</dbReference>
<dbReference type="PANTHER" id="PTHR33178">
    <property type="match status" value="1"/>
</dbReference>
<comment type="caution">
    <text evidence="3">The sequence shown here is derived from an EMBL/GenBank/DDBJ whole genome shotgun (WGS) entry which is preliminary data.</text>
</comment>
<dbReference type="STRING" id="29655.A0A0K9PWT5"/>
<dbReference type="InterPro" id="IPR013097">
    <property type="entry name" value="Dabb"/>
</dbReference>
<evidence type="ECO:0000256" key="1">
    <source>
        <dbReference type="ARBA" id="ARBA00011738"/>
    </source>
</evidence>
<dbReference type="Proteomes" id="UP000036987">
    <property type="component" value="Unassembled WGS sequence"/>
</dbReference>
<sequence length="220" mass="23535">MSAVSSTTTAIEHLVLFSIDSSIPSSQIDSFLAKANSLKALPNVTHLTASPVYNPCSTDAEPFTHIIHARYASKEDLDAYSSHPSHRSVIAEFAPFVSDTVAVDWVVCCEGDQVAVRPGSAARVVLVKVKEEGDKDGILEVLKKVKSGSCREGKSVEVSFGENFSPGRSKGYEIGMLAVFSDVEELDDGLSEFADDLDSQAEMIDGIIVLDFIVPSPPAV</sequence>
<dbReference type="PROSITE" id="PS51502">
    <property type="entry name" value="S_R_A_B_BARREL"/>
    <property type="match status" value="2"/>
</dbReference>
<dbReference type="SUPFAM" id="SSF54909">
    <property type="entry name" value="Dimeric alpha+beta barrel"/>
    <property type="match status" value="2"/>
</dbReference>
<proteinExistence type="predicted"/>
<dbReference type="OrthoDB" id="42919at2759"/>
<dbReference type="InterPro" id="IPR044662">
    <property type="entry name" value="HS1/DABB1-like"/>
</dbReference>